<comment type="caution">
    <text evidence="1">The sequence shown here is derived from an EMBL/GenBank/DDBJ whole genome shotgun (WGS) entry which is preliminary data.</text>
</comment>
<proteinExistence type="predicted"/>
<accession>A0AAI9TCH5</accession>
<reference evidence="1" key="1">
    <citation type="submission" date="2015-06" db="EMBL/GenBank/DDBJ databases">
        <authorList>
            <person name="Nguyen H."/>
        </authorList>
    </citation>
    <scope>NUCLEOTIDE SEQUENCE</scope>
    <source>
        <strain evidence="1">DAOM 180753</strain>
    </source>
</reference>
<dbReference type="AlphaFoldDB" id="A0AAI9TCH5"/>
<evidence type="ECO:0000313" key="1">
    <source>
        <dbReference type="EMBL" id="KAJ9484518.1"/>
    </source>
</evidence>
<dbReference type="EMBL" id="LACB01000334">
    <property type="protein sequence ID" value="KAJ9484518.1"/>
    <property type="molecule type" value="Genomic_DNA"/>
</dbReference>
<organism evidence="1 2">
    <name type="scientific">Penicillium thymicola</name>
    <dbReference type="NCBI Taxonomy" id="293382"/>
    <lineage>
        <taxon>Eukaryota</taxon>
        <taxon>Fungi</taxon>
        <taxon>Dikarya</taxon>
        <taxon>Ascomycota</taxon>
        <taxon>Pezizomycotina</taxon>
        <taxon>Eurotiomycetes</taxon>
        <taxon>Eurotiomycetidae</taxon>
        <taxon>Eurotiales</taxon>
        <taxon>Aspergillaceae</taxon>
        <taxon>Penicillium</taxon>
    </lineage>
</organism>
<dbReference type="Proteomes" id="UP001227192">
    <property type="component" value="Unassembled WGS sequence"/>
</dbReference>
<gene>
    <name evidence="1" type="ORF">VN97_g8868</name>
</gene>
<keyword evidence="2" id="KW-1185">Reference proteome</keyword>
<name>A0AAI9TCH5_PENTH</name>
<reference evidence="1" key="2">
    <citation type="journal article" date="2016" name="Fungal Biol.">
        <title>Ochratoxin A production by Penicillium thymicola.</title>
        <authorList>
            <person name="Nguyen H.D.T."/>
            <person name="McMullin D.R."/>
            <person name="Ponomareva E."/>
            <person name="Riley R."/>
            <person name="Pomraning K.R."/>
            <person name="Baker S.E."/>
            <person name="Seifert K.A."/>
        </authorList>
    </citation>
    <scope>NUCLEOTIDE SEQUENCE</scope>
    <source>
        <strain evidence="1">DAOM 180753</strain>
    </source>
</reference>
<evidence type="ECO:0000313" key="2">
    <source>
        <dbReference type="Proteomes" id="UP001227192"/>
    </source>
</evidence>
<protein>
    <submittedName>
        <fullName evidence="1">Uncharacterized protein</fullName>
    </submittedName>
</protein>
<sequence length="114" mass="12676">MKVNNSGIMASYNLTFALEAYQEIQLSTIQRPVRNQYFISISSSTVPTLLLCCKETIPLHAWYLSNADHFPILSSLTSSRTCSMTAAHSRSIMQSASIDTLRSKGLVNCCLLLR</sequence>